<dbReference type="SUPFAM" id="SSF81383">
    <property type="entry name" value="F-box domain"/>
    <property type="match status" value="1"/>
</dbReference>
<dbReference type="AlphaFoldDB" id="A0AA38WEF6"/>
<dbReference type="PANTHER" id="PTHR38926">
    <property type="entry name" value="F-BOX DOMAIN CONTAINING PROTEIN, EXPRESSED"/>
    <property type="match status" value="1"/>
</dbReference>
<dbReference type="InterPro" id="IPR032675">
    <property type="entry name" value="LRR_dom_sf"/>
</dbReference>
<comment type="caution">
    <text evidence="1">The sequence shown here is derived from an EMBL/GenBank/DDBJ whole genome shotgun (WGS) entry which is preliminary data.</text>
</comment>
<reference evidence="1" key="1">
    <citation type="submission" date="2023-03" db="EMBL/GenBank/DDBJ databases">
        <title>Chromosome-scale reference genome and RAD-based genetic map of yellow starthistle (Centaurea solstitialis) reveal putative structural variation and QTLs associated with invader traits.</title>
        <authorList>
            <person name="Reatini B."/>
            <person name="Cang F.A."/>
            <person name="Jiang Q."/>
            <person name="Mckibben M.T.W."/>
            <person name="Barker M.S."/>
            <person name="Rieseberg L.H."/>
            <person name="Dlugosch K.M."/>
        </authorList>
    </citation>
    <scope>NUCLEOTIDE SEQUENCE</scope>
    <source>
        <strain evidence="1">CAN-66</strain>
        <tissue evidence="1">Leaf</tissue>
    </source>
</reference>
<protein>
    <recommendedName>
        <fullName evidence="3">F-box domain-containing protein</fullName>
    </recommendedName>
</protein>
<gene>
    <name evidence="1" type="ORF">OSB04_012906</name>
</gene>
<organism evidence="1 2">
    <name type="scientific">Centaurea solstitialis</name>
    <name type="common">yellow star-thistle</name>
    <dbReference type="NCBI Taxonomy" id="347529"/>
    <lineage>
        <taxon>Eukaryota</taxon>
        <taxon>Viridiplantae</taxon>
        <taxon>Streptophyta</taxon>
        <taxon>Embryophyta</taxon>
        <taxon>Tracheophyta</taxon>
        <taxon>Spermatophyta</taxon>
        <taxon>Magnoliopsida</taxon>
        <taxon>eudicotyledons</taxon>
        <taxon>Gunneridae</taxon>
        <taxon>Pentapetalae</taxon>
        <taxon>asterids</taxon>
        <taxon>campanulids</taxon>
        <taxon>Asterales</taxon>
        <taxon>Asteraceae</taxon>
        <taxon>Carduoideae</taxon>
        <taxon>Cardueae</taxon>
        <taxon>Centaureinae</taxon>
        <taxon>Centaurea</taxon>
    </lineage>
</organism>
<dbReference type="PANTHER" id="PTHR38926:SF81">
    <property type="entry name" value="F-BOX DOMAIN-CONTAINING PROTEIN"/>
    <property type="match status" value="1"/>
</dbReference>
<accession>A0AA38WEF6</accession>
<dbReference type="InterPro" id="IPR006553">
    <property type="entry name" value="Leu-rich_rpt_Cys-con_subtyp"/>
</dbReference>
<dbReference type="InterPro" id="IPR001611">
    <property type="entry name" value="Leu-rich_rpt"/>
</dbReference>
<dbReference type="Gene3D" id="1.20.1280.50">
    <property type="match status" value="1"/>
</dbReference>
<evidence type="ECO:0008006" key="3">
    <source>
        <dbReference type="Google" id="ProtNLM"/>
    </source>
</evidence>
<dbReference type="SUPFAM" id="SSF52047">
    <property type="entry name" value="RNI-like"/>
    <property type="match status" value="1"/>
</dbReference>
<dbReference type="Pfam" id="PF13516">
    <property type="entry name" value="LRR_6"/>
    <property type="match status" value="1"/>
</dbReference>
<dbReference type="Gene3D" id="3.80.10.10">
    <property type="entry name" value="Ribonuclease Inhibitor"/>
    <property type="match status" value="2"/>
</dbReference>
<name>A0AA38WEF6_9ASTR</name>
<dbReference type="InterPro" id="IPR036047">
    <property type="entry name" value="F-box-like_dom_sf"/>
</dbReference>
<dbReference type="SMART" id="SM00367">
    <property type="entry name" value="LRR_CC"/>
    <property type="match status" value="2"/>
</dbReference>
<evidence type="ECO:0000313" key="2">
    <source>
        <dbReference type="Proteomes" id="UP001172457"/>
    </source>
</evidence>
<dbReference type="EMBL" id="JARYMX010000003">
    <property type="protein sequence ID" value="KAJ9558292.1"/>
    <property type="molecule type" value="Genomic_DNA"/>
</dbReference>
<dbReference type="Proteomes" id="UP001172457">
    <property type="component" value="Chromosome 3"/>
</dbReference>
<proteinExistence type="predicted"/>
<evidence type="ECO:0000313" key="1">
    <source>
        <dbReference type="EMBL" id="KAJ9558292.1"/>
    </source>
</evidence>
<sequence>MSNDEEAEGRRWEALNPEILTLIFVRIQPVDEMVRCVPFVCKSWMEVVAGPYCWQDINLFPWWWRCTLQRRFLIETVEVDAVVGKLVQRSSCTLQRLSVNKIGESGFLSVLNCGRCLKWLQIPNSSITDDMVLKHVRLLPNLIYLDISYCIHITHKGIAAFGNNCKSLVFLTRNRAIDDSEAMAIAHTMPNLKRIKLGYGGFGNLGLSEILTKCKSLTHLDIRGCRKVELDGDLMEICGRLVHFQSIC</sequence>
<keyword evidence="2" id="KW-1185">Reference proteome</keyword>